<keyword evidence="2" id="KW-0175">Coiled coil</keyword>
<name>C3ZK32_BRAFL</name>
<sequence>MTLTIDQILSETKKLVDRLRDHDTAADGLMNTYVTTNKQTNKQTPAQENRQIRELQQENKVTNKQTNKQTPAQENRQIWELQQENKELRVSLQEHQAALELIMSKYREQVLKLVVANRLDKPWTRLQLAASPQEVQNKIEKICEMAAVMAKAIAVDDDCVAKEQERVAQLEVENKGLRELLEIS</sequence>
<reference evidence="4" key="1">
    <citation type="journal article" date="2008" name="Nature">
        <title>The amphioxus genome and the evolution of the chordate karyotype.</title>
        <authorList>
            <consortium name="US DOE Joint Genome Institute (JGI-PGF)"/>
            <person name="Putnam N.H."/>
            <person name="Butts T."/>
            <person name="Ferrier D.E.K."/>
            <person name="Furlong R.F."/>
            <person name="Hellsten U."/>
            <person name="Kawashima T."/>
            <person name="Robinson-Rechavi M."/>
            <person name="Shoguchi E."/>
            <person name="Terry A."/>
            <person name="Yu J.-K."/>
            <person name="Benito-Gutierrez E.L."/>
            <person name="Dubchak I."/>
            <person name="Garcia-Fernandez J."/>
            <person name="Gibson-Brown J.J."/>
            <person name="Grigoriev I.V."/>
            <person name="Horton A.C."/>
            <person name="de Jong P.J."/>
            <person name="Jurka J."/>
            <person name="Kapitonov V.V."/>
            <person name="Kohara Y."/>
            <person name="Kuroki Y."/>
            <person name="Lindquist E."/>
            <person name="Lucas S."/>
            <person name="Osoegawa K."/>
            <person name="Pennacchio L.A."/>
            <person name="Salamov A.A."/>
            <person name="Satou Y."/>
            <person name="Sauka-Spengler T."/>
            <person name="Schmutz J."/>
            <person name="Shin-I T."/>
            <person name="Toyoda A."/>
            <person name="Bronner-Fraser M."/>
            <person name="Fujiyama A."/>
            <person name="Holland L.Z."/>
            <person name="Holland P.W.H."/>
            <person name="Satoh N."/>
            <person name="Rokhsar D.S."/>
        </authorList>
    </citation>
    <scope>NUCLEOTIDE SEQUENCE [LARGE SCALE GENOMIC DNA]</scope>
    <source>
        <strain evidence="4">S238N-H82</strain>
        <tissue evidence="4">Testes</tissue>
    </source>
</reference>
<evidence type="ECO:0000313" key="4">
    <source>
        <dbReference type="EMBL" id="EEN46931.1"/>
    </source>
</evidence>
<dbReference type="STRING" id="7739.C3ZK32"/>
<proteinExistence type="inferred from homology"/>
<dbReference type="FunCoup" id="C3ZK32">
    <property type="interactions" value="401"/>
</dbReference>
<dbReference type="InParanoid" id="C3ZK32"/>
<feature type="compositionally biased region" description="Polar residues" evidence="3">
    <location>
        <begin position="58"/>
        <end position="74"/>
    </location>
</feature>
<accession>C3ZK32</accession>
<evidence type="ECO:0000256" key="2">
    <source>
        <dbReference type="ARBA" id="ARBA00023054"/>
    </source>
</evidence>
<evidence type="ECO:0000256" key="3">
    <source>
        <dbReference type="SAM" id="MobiDB-lite"/>
    </source>
</evidence>
<dbReference type="AlphaFoldDB" id="C3ZK32"/>
<gene>
    <name evidence="4" type="ORF">BRAFLDRAFT_239923</name>
</gene>
<dbReference type="eggNOG" id="ENOG502QSAD">
    <property type="taxonomic scope" value="Eukaryota"/>
</dbReference>
<dbReference type="PANTHER" id="PTHR12186">
    <property type="entry name" value="SIKE FAMILY MEMBER"/>
    <property type="match status" value="1"/>
</dbReference>
<evidence type="ECO:0000256" key="1">
    <source>
        <dbReference type="ARBA" id="ARBA00005537"/>
    </source>
</evidence>
<feature type="non-terminal residue" evidence="4">
    <location>
        <position position="184"/>
    </location>
</feature>
<comment type="similarity">
    <text evidence="1">Belongs to the SIKE family.</text>
</comment>
<feature type="region of interest" description="Disordered" evidence="3">
    <location>
        <begin position="55"/>
        <end position="74"/>
    </location>
</feature>
<protein>
    <submittedName>
        <fullName evidence="4">Uncharacterized protein</fullName>
    </submittedName>
</protein>
<dbReference type="Pfam" id="PF05769">
    <property type="entry name" value="SIKE"/>
    <property type="match status" value="1"/>
</dbReference>
<dbReference type="EMBL" id="GG666636">
    <property type="protein sequence ID" value="EEN46931.1"/>
    <property type="molecule type" value="Genomic_DNA"/>
</dbReference>
<dbReference type="InterPro" id="IPR008555">
    <property type="entry name" value="SIKE"/>
</dbReference>
<organism>
    <name type="scientific">Branchiostoma floridae</name>
    <name type="common">Florida lancelet</name>
    <name type="synonym">Amphioxus</name>
    <dbReference type="NCBI Taxonomy" id="7739"/>
    <lineage>
        <taxon>Eukaryota</taxon>
        <taxon>Metazoa</taxon>
        <taxon>Chordata</taxon>
        <taxon>Cephalochordata</taxon>
        <taxon>Leptocardii</taxon>
        <taxon>Amphioxiformes</taxon>
        <taxon>Branchiostomatidae</taxon>
        <taxon>Branchiostoma</taxon>
    </lineage>
</organism>
<dbReference type="PANTHER" id="PTHR12186:SF2">
    <property type="entry name" value="FGFR1 ONCOGENE PARTNER 2 HOMOLOG"/>
    <property type="match status" value="1"/>
</dbReference>